<dbReference type="AlphaFoldDB" id="A0A453GI10"/>
<feature type="compositionally biased region" description="Polar residues" evidence="1">
    <location>
        <begin position="166"/>
        <end position="175"/>
    </location>
</feature>
<feature type="region of interest" description="Disordered" evidence="1">
    <location>
        <begin position="267"/>
        <end position="307"/>
    </location>
</feature>
<organism evidence="2 3">
    <name type="scientific">Aegilops tauschii subsp. strangulata</name>
    <name type="common">Goatgrass</name>
    <dbReference type="NCBI Taxonomy" id="200361"/>
    <lineage>
        <taxon>Eukaryota</taxon>
        <taxon>Viridiplantae</taxon>
        <taxon>Streptophyta</taxon>
        <taxon>Embryophyta</taxon>
        <taxon>Tracheophyta</taxon>
        <taxon>Spermatophyta</taxon>
        <taxon>Magnoliopsida</taxon>
        <taxon>Liliopsida</taxon>
        <taxon>Poales</taxon>
        <taxon>Poaceae</taxon>
        <taxon>BOP clade</taxon>
        <taxon>Pooideae</taxon>
        <taxon>Triticodae</taxon>
        <taxon>Triticeae</taxon>
        <taxon>Triticinae</taxon>
        <taxon>Aegilops</taxon>
    </lineage>
</organism>
<feature type="region of interest" description="Disordered" evidence="1">
    <location>
        <begin position="113"/>
        <end position="214"/>
    </location>
</feature>
<keyword evidence="3" id="KW-1185">Reference proteome</keyword>
<dbReference type="PANTHER" id="PTHR35740:SF1">
    <property type="entry name" value="OS12G0111700 PROTEIN"/>
    <property type="match status" value="1"/>
</dbReference>
<name>A0A453GI10_AEGTS</name>
<feature type="compositionally biased region" description="Low complexity" evidence="1">
    <location>
        <begin position="126"/>
        <end position="142"/>
    </location>
</feature>
<reference evidence="2" key="4">
    <citation type="submission" date="2019-03" db="UniProtKB">
        <authorList>
            <consortium name="EnsemblPlants"/>
        </authorList>
    </citation>
    <scope>IDENTIFICATION</scope>
</reference>
<evidence type="ECO:0000313" key="3">
    <source>
        <dbReference type="Proteomes" id="UP000015105"/>
    </source>
</evidence>
<feature type="compositionally biased region" description="Low complexity" evidence="1">
    <location>
        <begin position="55"/>
        <end position="65"/>
    </location>
</feature>
<accession>A0A453GI10</accession>
<feature type="region of interest" description="Disordered" evidence="1">
    <location>
        <begin position="1"/>
        <end position="38"/>
    </location>
</feature>
<protein>
    <submittedName>
        <fullName evidence="2">Uncharacterized protein</fullName>
    </submittedName>
</protein>
<dbReference type="Gramene" id="AET3Gv21027100.3">
    <property type="protein sequence ID" value="AET3Gv21027100.3"/>
    <property type="gene ID" value="AET3Gv21027100"/>
</dbReference>
<proteinExistence type="predicted"/>
<dbReference type="PANTHER" id="PTHR35740">
    <property type="entry name" value="OS12G0111700 PROTEIN"/>
    <property type="match status" value="1"/>
</dbReference>
<reference evidence="2" key="3">
    <citation type="journal article" date="2017" name="Nature">
        <title>Genome sequence of the progenitor of the wheat D genome Aegilops tauschii.</title>
        <authorList>
            <person name="Luo M.C."/>
            <person name="Gu Y.Q."/>
            <person name="Puiu D."/>
            <person name="Wang H."/>
            <person name="Twardziok S.O."/>
            <person name="Deal K.R."/>
            <person name="Huo N."/>
            <person name="Zhu T."/>
            <person name="Wang L."/>
            <person name="Wang Y."/>
            <person name="McGuire P.E."/>
            <person name="Liu S."/>
            <person name="Long H."/>
            <person name="Ramasamy R.K."/>
            <person name="Rodriguez J.C."/>
            <person name="Van S.L."/>
            <person name="Yuan L."/>
            <person name="Wang Z."/>
            <person name="Xia Z."/>
            <person name="Xiao L."/>
            <person name="Anderson O.D."/>
            <person name="Ouyang S."/>
            <person name="Liang Y."/>
            <person name="Zimin A.V."/>
            <person name="Pertea G."/>
            <person name="Qi P."/>
            <person name="Bennetzen J.L."/>
            <person name="Dai X."/>
            <person name="Dawson M.W."/>
            <person name="Muller H.G."/>
            <person name="Kugler K."/>
            <person name="Rivarola-Duarte L."/>
            <person name="Spannagl M."/>
            <person name="Mayer K.F.X."/>
            <person name="Lu F.H."/>
            <person name="Bevan M.W."/>
            <person name="Leroy P."/>
            <person name="Li P."/>
            <person name="You F.M."/>
            <person name="Sun Q."/>
            <person name="Liu Z."/>
            <person name="Lyons E."/>
            <person name="Wicker T."/>
            <person name="Salzberg S.L."/>
            <person name="Devos K.M."/>
            <person name="Dvorak J."/>
        </authorList>
    </citation>
    <scope>NUCLEOTIDE SEQUENCE [LARGE SCALE GENOMIC DNA]</scope>
    <source>
        <strain evidence="2">cv. AL8/78</strain>
    </source>
</reference>
<evidence type="ECO:0000313" key="2">
    <source>
        <dbReference type="EnsemblPlants" id="AET3Gv21027100.3"/>
    </source>
</evidence>
<dbReference type="Proteomes" id="UP000015105">
    <property type="component" value="Chromosome 3D"/>
</dbReference>
<reference evidence="2" key="5">
    <citation type="journal article" date="2021" name="G3 (Bethesda)">
        <title>Aegilops tauschii genome assembly Aet v5.0 features greater sequence contiguity and improved annotation.</title>
        <authorList>
            <person name="Wang L."/>
            <person name="Zhu T."/>
            <person name="Rodriguez J.C."/>
            <person name="Deal K.R."/>
            <person name="Dubcovsky J."/>
            <person name="McGuire P.E."/>
            <person name="Lux T."/>
            <person name="Spannagl M."/>
            <person name="Mayer K.F.X."/>
            <person name="Baldrich P."/>
            <person name="Meyers B.C."/>
            <person name="Huo N."/>
            <person name="Gu Y.Q."/>
            <person name="Zhou H."/>
            <person name="Devos K.M."/>
            <person name="Bennetzen J.L."/>
            <person name="Unver T."/>
            <person name="Budak H."/>
            <person name="Gulick P.J."/>
            <person name="Galiba G."/>
            <person name="Kalapos B."/>
            <person name="Nelson D.R."/>
            <person name="Li P."/>
            <person name="You F.M."/>
            <person name="Luo M.C."/>
            <person name="Dvorak J."/>
        </authorList>
    </citation>
    <scope>NUCLEOTIDE SEQUENCE [LARGE SCALE GENOMIC DNA]</scope>
    <source>
        <strain evidence="2">cv. AL8/78</strain>
    </source>
</reference>
<dbReference type="EnsemblPlants" id="AET3Gv21027100.3">
    <property type="protein sequence ID" value="AET3Gv21027100.3"/>
    <property type="gene ID" value="AET3Gv21027100"/>
</dbReference>
<reference evidence="3" key="1">
    <citation type="journal article" date="2014" name="Science">
        <title>Ancient hybridizations among the ancestral genomes of bread wheat.</title>
        <authorList>
            <consortium name="International Wheat Genome Sequencing Consortium,"/>
            <person name="Marcussen T."/>
            <person name="Sandve S.R."/>
            <person name="Heier L."/>
            <person name="Spannagl M."/>
            <person name="Pfeifer M."/>
            <person name="Jakobsen K.S."/>
            <person name="Wulff B.B."/>
            <person name="Steuernagel B."/>
            <person name="Mayer K.F."/>
            <person name="Olsen O.A."/>
        </authorList>
    </citation>
    <scope>NUCLEOTIDE SEQUENCE [LARGE SCALE GENOMIC DNA]</scope>
    <source>
        <strain evidence="3">cv. AL8/78</strain>
    </source>
</reference>
<evidence type="ECO:0000256" key="1">
    <source>
        <dbReference type="SAM" id="MobiDB-lite"/>
    </source>
</evidence>
<sequence>PDMGRRTPFPPLRRTATRRQPPGSGTDSGPDRLAPPPLICGPFFRLKPKPISMLVSSSSPVQSSPPRRRERGGAGGCVMAAVAGAGGGDEMLLRRSRRRLPLADLTNLSSATSAITRLKRNPQHRTSPASSTSSIGSSTVPRIPTPPPPAALSVSTTKGKDKSTRELQSSNTHLNKIQKISKPKVKTGGVLPGTSSPPSKNTRKITRKEQPRTESLISTLYASSKTKAKTSGDVLPGASTPPTKKIMKVTREEQPRTEPLISPLYASSKTGLKTGDGLPGASLPPRKKTRKVTSSSRKEQMQMEEMSCDESLVLSEDFIKERRAYFAEIDAFELVEEFVSSGSDAE</sequence>
<reference evidence="3" key="2">
    <citation type="journal article" date="2017" name="Nat. Plants">
        <title>The Aegilops tauschii genome reveals multiple impacts of transposons.</title>
        <authorList>
            <person name="Zhao G."/>
            <person name="Zou C."/>
            <person name="Li K."/>
            <person name="Wang K."/>
            <person name="Li T."/>
            <person name="Gao L."/>
            <person name="Zhang X."/>
            <person name="Wang H."/>
            <person name="Yang Z."/>
            <person name="Liu X."/>
            <person name="Jiang W."/>
            <person name="Mao L."/>
            <person name="Kong X."/>
            <person name="Jiao Y."/>
            <person name="Jia J."/>
        </authorList>
    </citation>
    <scope>NUCLEOTIDE SEQUENCE [LARGE SCALE GENOMIC DNA]</scope>
    <source>
        <strain evidence="3">cv. AL8/78</strain>
    </source>
</reference>
<feature type="region of interest" description="Disordered" evidence="1">
    <location>
        <begin position="54"/>
        <end position="77"/>
    </location>
</feature>